<dbReference type="InterPro" id="IPR002068">
    <property type="entry name" value="A-crystallin/Hsp20_dom"/>
</dbReference>
<accession>A0A852TLW8</accession>
<dbReference type="PROSITE" id="PS01031">
    <property type="entry name" value="SHSP"/>
    <property type="match status" value="1"/>
</dbReference>
<dbReference type="AlphaFoldDB" id="A0A852TLW8"/>
<reference evidence="4" key="2">
    <citation type="submission" date="2020-08" db="EMBL/GenBank/DDBJ databases">
        <title>The Agave Microbiome: Exploring the role of microbial communities in plant adaptations to desert environments.</title>
        <authorList>
            <person name="Partida-Martinez L.P."/>
        </authorList>
    </citation>
    <scope>NUCLEOTIDE SEQUENCE [LARGE SCALE GENOMIC DNA]</scope>
    <source>
        <strain evidence="4">AT2.8</strain>
    </source>
</reference>
<dbReference type="Proteomes" id="UP000548423">
    <property type="component" value="Unassembled WGS sequence"/>
</dbReference>
<evidence type="ECO:0000313" key="3">
    <source>
        <dbReference type="EMBL" id="NYE08696.1"/>
    </source>
</evidence>
<comment type="caution">
    <text evidence="3">The sequence shown here is derived from an EMBL/GenBank/DDBJ whole genome shotgun (WGS) entry which is preliminary data.</text>
</comment>
<sequence length="143" mass="16735">MDIEKIRKWMEITNEYKQSDFWSSVLNQQLPKEFSTRTSDVDVPKHDIYQNDTTICILVELPGIQVNNLIFNLISKSRISIKTNVVPPISNELAMKQERYYGEISFEIDLPEPTEAHLLTVQYQDGLLYISYPRQIEQINVNI</sequence>
<comment type="similarity">
    <text evidence="1">Belongs to the small heat shock protein (HSP20) family.</text>
</comment>
<dbReference type="CDD" id="cd00298">
    <property type="entry name" value="ACD_sHsps_p23-like"/>
    <property type="match status" value="1"/>
</dbReference>
<name>A0A852TLW8_9BACI</name>
<feature type="domain" description="SHSP" evidence="2">
    <location>
        <begin position="36"/>
        <end position="143"/>
    </location>
</feature>
<protein>
    <submittedName>
        <fullName evidence="3">HSP20 family protein</fullName>
    </submittedName>
</protein>
<gene>
    <name evidence="3" type="ORF">F4694_005545</name>
</gene>
<dbReference type="Gene3D" id="2.60.40.790">
    <property type="match status" value="1"/>
</dbReference>
<reference evidence="4" key="1">
    <citation type="submission" date="2020-07" db="EMBL/GenBank/DDBJ databases">
        <authorList>
            <person name="Partida-Martinez L."/>
            <person name="Huntemann M."/>
            <person name="Clum A."/>
            <person name="Wang J."/>
            <person name="Palaniappan K."/>
            <person name="Ritter S."/>
            <person name="Chen I.-M."/>
            <person name="Stamatis D."/>
            <person name="Reddy T."/>
            <person name="O'Malley R."/>
            <person name="Daum C."/>
            <person name="Shapiro N."/>
            <person name="Ivanova N."/>
            <person name="Kyrpides N."/>
            <person name="Woyke T."/>
        </authorList>
    </citation>
    <scope>NUCLEOTIDE SEQUENCE [LARGE SCALE GENOMIC DNA]</scope>
    <source>
        <strain evidence="4">AT2.8</strain>
    </source>
</reference>
<proteinExistence type="inferred from homology"/>
<dbReference type="InterPro" id="IPR008978">
    <property type="entry name" value="HSP20-like_chaperone"/>
</dbReference>
<dbReference type="EMBL" id="JACCBX010000015">
    <property type="protein sequence ID" value="NYE08696.1"/>
    <property type="molecule type" value="Genomic_DNA"/>
</dbReference>
<organism evidence="3 4">
    <name type="scientific">Neobacillus niacini</name>
    <dbReference type="NCBI Taxonomy" id="86668"/>
    <lineage>
        <taxon>Bacteria</taxon>
        <taxon>Bacillati</taxon>
        <taxon>Bacillota</taxon>
        <taxon>Bacilli</taxon>
        <taxon>Bacillales</taxon>
        <taxon>Bacillaceae</taxon>
        <taxon>Neobacillus</taxon>
    </lineage>
</organism>
<evidence type="ECO:0000259" key="2">
    <source>
        <dbReference type="PROSITE" id="PS01031"/>
    </source>
</evidence>
<dbReference type="SUPFAM" id="SSF49764">
    <property type="entry name" value="HSP20-like chaperones"/>
    <property type="match status" value="1"/>
</dbReference>
<evidence type="ECO:0000256" key="1">
    <source>
        <dbReference type="PROSITE-ProRule" id="PRU00285"/>
    </source>
</evidence>
<evidence type="ECO:0000313" key="4">
    <source>
        <dbReference type="Proteomes" id="UP000548423"/>
    </source>
</evidence>